<dbReference type="PROSITE" id="PS51007">
    <property type="entry name" value="CYTC"/>
    <property type="match status" value="1"/>
</dbReference>
<dbReference type="Proteomes" id="UP000005387">
    <property type="component" value="Unassembled WGS sequence"/>
</dbReference>
<dbReference type="GO" id="GO:0016020">
    <property type="term" value="C:membrane"/>
    <property type="evidence" value="ECO:0007669"/>
    <property type="project" value="InterPro"/>
</dbReference>
<dbReference type="SUPFAM" id="SSF46626">
    <property type="entry name" value="Cytochrome c"/>
    <property type="match status" value="1"/>
</dbReference>
<keyword evidence="3 7" id="KW-0479">Metal-binding</keyword>
<dbReference type="InterPro" id="IPR012218">
    <property type="entry name" value="Cyt_c_BACSU-c550-type"/>
</dbReference>
<keyword evidence="9" id="KW-0732">Signal</keyword>
<gene>
    <name evidence="11" type="ORF">PaecuDRAFT_1120</name>
</gene>
<feature type="binding site" description="axial binding residue" evidence="7">
    <location>
        <position position="96"/>
    </location>
    <ligand>
        <name>heme c</name>
        <dbReference type="ChEBI" id="CHEBI:61717"/>
    </ligand>
    <ligandPart>
        <name>Fe</name>
        <dbReference type="ChEBI" id="CHEBI:18248"/>
    </ligandPart>
</feature>
<dbReference type="PROSITE" id="PS51257">
    <property type="entry name" value="PROKAR_LIPOPROTEIN"/>
    <property type="match status" value="1"/>
</dbReference>
<evidence type="ECO:0000256" key="9">
    <source>
        <dbReference type="SAM" id="SignalP"/>
    </source>
</evidence>
<dbReference type="GO" id="GO:0005506">
    <property type="term" value="F:iron ion binding"/>
    <property type="evidence" value="ECO:0007669"/>
    <property type="project" value="InterPro"/>
</dbReference>
<evidence type="ECO:0000256" key="8">
    <source>
        <dbReference type="SAM" id="MobiDB-lite"/>
    </source>
</evidence>
<evidence type="ECO:0000256" key="6">
    <source>
        <dbReference type="PIRSR" id="PIRSR000025-1"/>
    </source>
</evidence>
<dbReference type="STRING" id="717606.PaecuDRAFT_1120"/>
<keyword evidence="5 7" id="KW-0408">Iron</keyword>
<feature type="region of interest" description="Disordered" evidence="8">
    <location>
        <begin position="24"/>
        <end position="46"/>
    </location>
</feature>
<dbReference type="InterPro" id="IPR051811">
    <property type="entry name" value="Cytochrome_c550/c551-like"/>
</dbReference>
<name>E0I648_9BACL</name>
<keyword evidence="2 6" id="KW-0349">Heme</keyword>
<feature type="binding site" description="axial binding residue" evidence="7">
    <location>
        <position position="61"/>
    </location>
    <ligand>
        <name>heme c</name>
        <dbReference type="ChEBI" id="CHEBI:61717"/>
    </ligand>
    <ligandPart>
        <name>Fe</name>
        <dbReference type="ChEBI" id="CHEBI:18248"/>
    </ligandPart>
</feature>
<keyword evidence="1" id="KW-0813">Transport</keyword>
<dbReference type="PANTHER" id="PTHR37823:SF4">
    <property type="entry name" value="MENAQUINOL-CYTOCHROME C REDUCTASE CYTOCHROME B_C SUBUNIT"/>
    <property type="match status" value="1"/>
</dbReference>
<dbReference type="Pfam" id="PF13442">
    <property type="entry name" value="Cytochrome_CBB3"/>
    <property type="match status" value="1"/>
</dbReference>
<feature type="signal peptide" evidence="9">
    <location>
        <begin position="1"/>
        <end position="20"/>
    </location>
</feature>
<evidence type="ECO:0000256" key="1">
    <source>
        <dbReference type="ARBA" id="ARBA00022448"/>
    </source>
</evidence>
<evidence type="ECO:0000256" key="7">
    <source>
        <dbReference type="PIRSR" id="PIRSR000025-2"/>
    </source>
</evidence>
<feature type="chain" id="PRO_5039394087" evidence="9">
    <location>
        <begin position="21"/>
        <end position="119"/>
    </location>
</feature>
<evidence type="ECO:0000259" key="10">
    <source>
        <dbReference type="PROSITE" id="PS51007"/>
    </source>
</evidence>
<feature type="domain" description="Cytochrome c" evidence="10">
    <location>
        <begin position="44"/>
        <end position="119"/>
    </location>
</feature>
<feature type="binding site" description="covalent" evidence="6">
    <location>
        <position position="60"/>
    </location>
    <ligand>
        <name>heme c</name>
        <dbReference type="ChEBI" id="CHEBI:61717"/>
    </ligand>
</feature>
<evidence type="ECO:0000256" key="2">
    <source>
        <dbReference type="ARBA" id="ARBA00022617"/>
    </source>
</evidence>
<evidence type="ECO:0000256" key="5">
    <source>
        <dbReference type="ARBA" id="ARBA00023004"/>
    </source>
</evidence>
<reference evidence="11 12" key="1">
    <citation type="submission" date="2010-07" db="EMBL/GenBank/DDBJ databases">
        <title>The draft genome of Paenibacillus curdlanolyticus YK9.</title>
        <authorList>
            <consortium name="US DOE Joint Genome Institute (JGI-PGF)"/>
            <person name="Lucas S."/>
            <person name="Copeland A."/>
            <person name="Lapidus A."/>
            <person name="Cheng J.-F."/>
            <person name="Bruce D."/>
            <person name="Goodwin L."/>
            <person name="Pitluck S."/>
            <person name="Land M.L."/>
            <person name="Hauser L."/>
            <person name="Chang Y.-J."/>
            <person name="Jeffries C."/>
            <person name="Anderson I.J."/>
            <person name="Johnson E."/>
            <person name="Loganathan U."/>
            <person name="Mulhopadhyay B."/>
            <person name="Kyrpides N."/>
            <person name="Woyke T.J."/>
        </authorList>
    </citation>
    <scope>NUCLEOTIDE SEQUENCE [LARGE SCALE GENOMIC DNA]</scope>
    <source>
        <strain evidence="11 12">YK9</strain>
    </source>
</reference>
<dbReference type="InterPro" id="IPR008168">
    <property type="entry name" value="Cyt_C_IC"/>
</dbReference>
<evidence type="ECO:0000313" key="12">
    <source>
        <dbReference type="Proteomes" id="UP000005387"/>
    </source>
</evidence>
<keyword evidence="4" id="KW-0249">Electron transport</keyword>
<organism evidence="11 12">
    <name type="scientific">Paenibacillus curdlanolyticus YK9</name>
    <dbReference type="NCBI Taxonomy" id="717606"/>
    <lineage>
        <taxon>Bacteria</taxon>
        <taxon>Bacillati</taxon>
        <taxon>Bacillota</taxon>
        <taxon>Bacilli</taxon>
        <taxon>Bacillales</taxon>
        <taxon>Paenibacillaceae</taxon>
        <taxon>Paenibacillus</taxon>
    </lineage>
</organism>
<comment type="PTM">
    <text evidence="6">Binds 1 heme c group covalently per subunit.</text>
</comment>
<dbReference type="InterPro" id="IPR036909">
    <property type="entry name" value="Cyt_c-like_dom_sf"/>
</dbReference>
<dbReference type="eggNOG" id="COG2010">
    <property type="taxonomic scope" value="Bacteria"/>
</dbReference>
<dbReference type="RefSeq" id="WP_006037135.1">
    <property type="nucleotide sequence ID" value="NZ_AEDD01000002.1"/>
</dbReference>
<dbReference type="EMBL" id="AEDD01000002">
    <property type="protein sequence ID" value="EFM12440.1"/>
    <property type="molecule type" value="Genomic_DNA"/>
</dbReference>
<feature type="binding site" description="covalent" evidence="6">
    <location>
        <position position="57"/>
    </location>
    <ligand>
        <name>heme c</name>
        <dbReference type="ChEBI" id="CHEBI:61717"/>
    </ligand>
</feature>
<proteinExistence type="predicted"/>
<dbReference type="InterPro" id="IPR009056">
    <property type="entry name" value="Cyt_c-like_dom"/>
</dbReference>
<dbReference type="PANTHER" id="PTHR37823">
    <property type="entry name" value="CYTOCHROME C-553-LIKE"/>
    <property type="match status" value="1"/>
</dbReference>
<evidence type="ECO:0000313" key="11">
    <source>
        <dbReference type="EMBL" id="EFM12440.1"/>
    </source>
</evidence>
<dbReference type="PIRSF" id="PIRSF000025">
    <property type="entry name" value="Cytc_Bsub_c550"/>
    <property type="match status" value="1"/>
</dbReference>
<sequence>MTMKKMAIAALVLLMIAVVAACGKSDKDETPSTPDTTQTEGGETTAADAEKVYQANCIGCHATDLAGGVGPNLQKVGGKLSQDEIKTTITNGRGGMPSFKDKLSDAEITALSSWLAGHK</sequence>
<dbReference type="AlphaFoldDB" id="E0I648"/>
<evidence type="ECO:0000256" key="3">
    <source>
        <dbReference type="ARBA" id="ARBA00022723"/>
    </source>
</evidence>
<keyword evidence="12" id="KW-1185">Reference proteome</keyword>
<dbReference type="GO" id="GO:0020037">
    <property type="term" value="F:heme binding"/>
    <property type="evidence" value="ECO:0007669"/>
    <property type="project" value="InterPro"/>
</dbReference>
<evidence type="ECO:0000256" key="4">
    <source>
        <dbReference type="ARBA" id="ARBA00022982"/>
    </source>
</evidence>
<feature type="compositionally biased region" description="Low complexity" evidence="8">
    <location>
        <begin position="33"/>
        <end position="46"/>
    </location>
</feature>
<protein>
    <submittedName>
        <fullName evidence="11">Cytochrome c class I</fullName>
    </submittedName>
</protein>
<dbReference type="PRINTS" id="PR00605">
    <property type="entry name" value="CYTCHROMECIC"/>
</dbReference>
<accession>E0I648</accession>
<dbReference type="Gene3D" id="1.10.760.10">
    <property type="entry name" value="Cytochrome c-like domain"/>
    <property type="match status" value="1"/>
</dbReference>
<dbReference type="GO" id="GO:0009055">
    <property type="term" value="F:electron transfer activity"/>
    <property type="evidence" value="ECO:0007669"/>
    <property type="project" value="InterPro"/>
</dbReference>